<evidence type="ECO:0000313" key="8">
    <source>
        <dbReference type="RefSeq" id="XP_055882656.1"/>
    </source>
</evidence>
<reference evidence="8" key="1">
    <citation type="submission" date="2025-08" db="UniProtKB">
        <authorList>
            <consortium name="RefSeq"/>
        </authorList>
    </citation>
    <scope>IDENTIFICATION</scope>
</reference>
<dbReference type="Proteomes" id="UP001165740">
    <property type="component" value="Chromosome 4"/>
</dbReference>
<dbReference type="RefSeq" id="XP_055882656.1">
    <property type="nucleotide sequence ID" value="XM_056026681.1"/>
</dbReference>
<gene>
    <name evidence="8" type="primary">LOC106070739</name>
</gene>
<evidence type="ECO:0000256" key="6">
    <source>
        <dbReference type="RuleBase" id="RU365002"/>
    </source>
</evidence>
<sequence length="366" mass="42322">MLQNINRIFHFYKFHQQSSRFIMEGVMSPRDAGRYITENCQDVSIVDAGVVKLAKILFEKVKTGDFDVKMWRRHELNPQTMDEEAVNWVFLTAVLNFSFWSEKESERYEVIYKGKGYTGYWALCAAVNRALEEGYPITQPSFYATISEDVLKKIFRSDSGYNIPLLDRRLEVLLEAGQVLMERYQGSFVNVIKEANKSAQTLLKLVLQHFSSFRDIAEYNGKKVGFYKRAQILIGDVWGCCEGQGLGEFTDVDTITMFADYRIPQALVYFGVVKYSESLMEELKRGKLLTSGDKQEVEIRGVSLWACELIRDEILRLIKEDEAETGVPTSLTANAILVDHYLWDIRREMADQMVDIPFHRCRGIFY</sequence>
<proteinExistence type="inferred from homology"/>
<dbReference type="PANTHER" id="PTHR21314">
    <property type="entry name" value="QUEUOSINE 5'-PHOSPHATE N-GLYCOSYLASE_HYDROLASE-RELATED"/>
    <property type="match status" value="1"/>
</dbReference>
<dbReference type="Pfam" id="PF10343">
    <property type="entry name" value="Q_salvage"/>
    <property type="match status" value="1"/>
</dbReference>
<comment type="similarity">
    <text evidence="2 6">Belongs to the QNG1 protein family.</text>
</comment>
<keyword evidence="7" id="KW-1185">Reference proteome</keyword>
<dbReference type="EC" id="3.2.2.-" evidence="6"/>
<name>A0A9W3A5V4_BIOGL</name>
<evidence type="ECO:0000256" key="3">
    <source>
        <dbReference type="ARBA" id="ARBA00035306"/>
    </source>
</evidence>
<evidence type="ECO:0000256" key="2">
    <source>
        <dbReference type="ARBA" id="ARBA00035119"/>
    </source>
</evidence>
<keyword evidence="1 6" id="KW-0378">Hydrolase</keyword>
<dbReference type="AlphaFoldDB" id="A0A9W3A5V4"/>
<dbReference type="OMA" id="FSFWSEE"/>
<evidence type="ECO:0000256" key="5">
    <source>
        <dbReference type="ARBA" id="ARBA00048204"/>
    </source>
</evidence>
<evidence type="ECO:0000256" key="1">
    <source>
        <dbReference type="ARBA" id="ARBA00022801"/>
    </source>
</evidence>
<evidence type="ECO:0000256" key="4">
    <source>
        <dbReference type="ARBA" id="ARBA00035393"/>
    </source>
</evidence>
<comment type="function">
    <text evidence="6">Catalyzes the hydrolysis of queuosine 5'-phosphate, releasing the nucleobase queuine (q). Is required for salvage of queuine from exogenous queuosine (Q) that is imported and then converted to queuosine 5'-phosphate intracellularly.</text>
</comment>
<organism evidence="7 8">
    <name type="scientific">Biomphalaria glabrata</name>
    <name type="common">Bloodfluke planorb</name>
    <name type="synonym">Freshwater snail</name>
    <dbReference type="NCBI Taxonomy" id="6526"/>
    <lineage>
        <taxon>Eukaryota</taxon>
        <taxon>Metazoa</taxon>
        <taxon>Spiralia</taxon>
        <taxon>Lophotrochozoa</taxon>
        <taxon>Mollusca</taxon>
        <taxon>Gastropoda</taxon>
        <taxon>Heterobranchia</taxon>
        <taxon>Euthyneura</taxon>
        <taxon>Panpulmonata</taxon>
        <taxon>Hygrophila</taxon>
        <taxon>Lymnaeoidea</taxon>
        <taxon>Planorbidae</taxon>
        <taxon>Biomphalaria</taxon>
    </lineage>
</organism>
<dbReference type="GeneID" id="106070739"/>
<evidence type="ECO:0000313" key="7">
    <source>
        <dbReference type="Proteomes" id="UP001165740"/>
    </source>
</evidence>
<comment type="catalytic activity">
    <reaction evidence="5 6">
        <text>queuosine 5'-phosphate + H2O = queuine + D-ribose 5-phosphate</text>
        <dbReference type="Rhea" id="RHEA:75387"/>
        <dbReference type="ChEBI" id="CHEBI:15377"/>
        <dbReference type="ChEBI" id="CHEBI:17433"/>
        <dbReference type="ChEBI" id="CHEBI:78346"/>
        <dbReference type="ChEBI" id="CHEBI:194371"/>
    </reaction>
    <physiologicalReaction direction="left-to-right" evidence="5 6">
        <dbReference type="Rhea" id="RHEA:75388"/>
    </physiologicalReaction>
</comment>
<dbReference type="GO" id="GO:0016787">
    <property type="term" value="F:hydrolase activity"/>
    <property type="evidence" value="ECO:0007669"/>
    <property type="project" value="UniProtKB-KW"/>
</dbReference>
<dbReference type="InterPro" id="IPR019438">
    <property type="entry name" value="Q_salvage"/>
</dbReference>
<dbReference type="OrthoDB" id="416777at2759"/>
<dbReference type="GO" id="GO:0006400">
    <property type="term" value="P:tRNA modification"/>
    <property type="evidence" value="ECO:0007669"/>
    <property type="project" value="TreeGrafter"/>
</dbReference>
<accession>A0A9W3A5V4</accession>
<dbReference type="PANTHER" id="PTHR21314:SF0">
    <property type="entry name" value="QUEUOSINE 5'-PHOSPHATE N-GLYCOSYLASE_HYDROLASE"/>
    <property type="match status" value="1"/>
</dbReference>
<protein>
    <recommendedName>
        <fullName evidence="3 6">Queuosine 5'-phosphate N-glycosylase/hydrolase</fullName>
        <ecNumber evidence="6">3.2.2.-</ecNumber>
    </recommendedName>
    <alternativeName>
        <fullName evidence="4 6">Queuosine-nucleotide N-glycosylase/hydrolase</fullName>
    </alternativeName>
</protein>